<proteinExistence type="predicted"/>
<organism evidence="1 2">
    <name type="scientific">Trichomonas vaginalis (strain ATCC PRA-98 / G3)</name>
    <dbReference type="NCBI Taxonomy" id="412133"/>
    <lineage>
        <taxon>Eukaryota</taxon>
        <taxon>Metamonada</taxon>
        <taxon>Parabasalia</taxon>
        <taxon>Trichomonadida</taxon>
        <taxon>Trichomonadidae</taxon>
        <taxon>Trichomonas</taxon>
    </lineage>
</organism>
<keyword evidence="2" id="KW-1185">Reference proteome</keyword>
<gene>
    <name evidence="1" type="ORF">TVAG_560500</name>
</gene>
<dbReference type="SUPFAM" id="SSF51430">
    <property type="entry name" value="NAD(P)-linked oxidoreductase"/>
    <property type="match status" value="1"/>
</dbReference>
<dbReference type="InterPro" id="IPR036812">
    <property type="entry name" value="NAD(P)_OxRdtase_dom_sf"/>
</dbReference>
<protein>
    <submittedName>
        <fullName evidence="1">Aldo-keto reductase, putative</fullName>
    </submittedName>
</protein>
<dbReference type="Gene3D" id="3.20.20.100">
    <property type="entry name" value="NADP-dependent oxidoreductase domain"/>
    <property type="match status" value="1"/>
</dbReference>
<sequence>MDIPQLGYGTFLATDPTKLKAALHYAIEECGVRNLDCAWGYTIKMLLVIH</sequence>
<dbReference type="InParanoid" id="A2HFC7"/>
<evidence type="ECO:0000313" key="1">
    <source>
        <dbReference type="EMBL" id="EAX71890.1"/>
    </source>
</evidence>
<reference evidence="1" key="1">
    <citation type="submission" date="2006-10" db="EMBL/GenBank/DDBJ databases">
        <authorList>
            <person name="Amadeo P."/>
            <person name="Zhao Q."/>
            <person name="Wortman J."/>
            <person name="Fraser-Liggett C."/>
            <person name="Carlton J."/>
        </authorList>
    </citation>
    <scope>NUCLEOTIDE SEQUENCE</scope>
    <source>
        <strain evidence="1">G3</strain>
    </source>
</reference>
<dbReference type="EMBL" id="DS133186">
    <property type="protein sequence ID" value="EAX71890.1"/>
    <property type="molecule type" value="Genomic_DNA"/>
</dbReference>
<name>A2HFC7_TRIV3</name>
<evidence type="ECO:0000313" key="2">
    <source>
        <dbReference type="Proteomes" id="UP000001542"/>
    </source>
</evidence>
<dbReference type="VEuPathDB" id="TrichDB:TVAG_090550"/>
<dbReference type="OrthoDB" id="416253at2759"/>
<dbReference type="AlphaFoldDB" id="A2HFC7"/>
<accession>A2HFC7</accession>
<reference evidence="1" key="2">
    <citation type="journal article" date="2007" name="Science">
        <title>Draft genome sequence of the sexually transmitted pathogen Trichomonas vaginalis.</title>
        <authorList>
            <person name="Carlton J.M."/>
            <person name="Hirt R.P."/>
            <person name="Silva J.C."/>
            <person name="Delcher A.L."/>
            <person name="Schatz M."/>
            <person name="Zhao Q."/>
            <person name="Wortman J.R."/>
            <person name="Bidwell S.L."/>
            <person name="Alsmark U.C.M."/>
            <person name="Besteiro S."/>
            <person name="Sicheritz-Ponten T."/>
            <person name="Noel C.J."/>
            <person name="Dacks J.B."/>
            <person name="Foster P.G."/>
            <person name="Simillion C."/>
            <person name="Van de Peer Y."/>
            <person name="Miranda-Saavedra D."/>
            <person name="Barton G.J."/>
            <person name="Westrop G.D."/>
            <person name="Mueller S."/>
            <person name="Dessi D."/>
            <person name="Fiori P.L."/>
            <person name="Ren Q."/>
            <person name="Paulsen I."/>
            <person name="Zhang H."/>
            <person name="Bastida-Corcuera F.D."/>
            <person name="Simoes-Barbosa A."/>
            <person name="Brown M.T."/>
            <person name="Hayes R.D."/>
            <person name="Mukherjee M."/>
            <person name="Okumura C.Y."/>
            <person name="Schneider R."/>
            <person name="Smith A.J."/>
            <person name="Vanacova S."/>
            <person name="Villalvazo M."/>
            <person name="Haas B.J."/>
            <person name="Pertea M."/>
            <person name="Feldblyum T.V."/>
            <person name="Utterback T.R."/>
            <person name="Shu C.L."/>
            <person name="Osoegawa K."/>
            <person name="de Jong P.J."/>
            <person name="Hrdy I."/>
            <person name="Horvathova L."/>
            <person name="Zubacova Z."/>
            <person name="Dolezal P."/>
            <person name="Malik S.B."/>
            <person name="Logsdon J.M. Jr."/>
            <person name="Henze K."/>
            <person name="Gupta A."/>
            <person name="Wang C.C."/>
            <person name="Dunne R.L."/>
            <person name="Upcroft J.A."/>
            <person name="Upcroft P."/>
            <person name="White O."/>
            <person name="Salzberg S.L."/>
            <person name="Tang P."/>
            <person name="Chiu C.-H."/>
            <person name="Lee Y.-S."/>
            <person name="Embley T.M."/>
            <person name="Coombs G.H."/>
            <person name="Mottram J.C."/>
            <person name="Tachezy J."/>
            <person name="Fraser-Liggett C.M."/>
            <person name="Johnson P.J."/>
        </authorList>
    </citation>
    <scope>NUCLEOTIDE SEQUENCE [LARGE SCALE GENOMIC DNA]</scope>
    <source>
        <strain evidence="1">G3</strain>
    </source>
</reference>
<dbReference type="Proteomes" id="UP000001542">
    <property type="component" value="Unassembled WGS sequence"/>
</dbReference>